<dbReference type="PRINTS" id="PR00463">
    <property type="entry name" value="EP450I"/>
</dbReference>
<dbReference type="InterPro" id="IPR002401">
    <property type="entry name" value="Cyt_P450_E_grp-I"/>
</dbReference>
<comment type="caution">
    <text evidence="5">The sequence shown here is derived from an EMBL/GenBank/DDBJ whole genome shotgun (WGS) entry which is preliminary data.</text>
</comment>
<comment type="similarity">
    <text evidence="1">Belongs to the cytochrome P450 family.</text>
</comment>
<evidence type="ECO:0000256" key="1">
    <source>
        <dbReference type="ARBA" id="ARBA00010617"/>
    </source>
</evidence>
<keyword evidence="3" id="KW-0560">Oxidoreductase</keyword>
<evidence type="ECO:0000256" key="4">
    <source>
        <dbReference type="ARBA" id="ARBA00023004"/>
    </source>
</evidence>
<evidence type="ECO:0008006" key="7">
    <source>
        <dbReference type="Google" id="ProtNLM"/>
    </source>
</evidence>
<dbReference type="PRINTS" id="PR00385">
    <property type="entry name" value="P450"/>
</dbReference>
<evidence type="ECO:0000313" key="5">
    <source>
        <dbReference type="EMBL" id="KAK7734872.1"/>
    </source>
</evidence>
<reference evidence="5 6" key="1">
    <citation type="submission" date="2024-02" db="EMBL/GenBank/DDBJ databases">
        <title>De novo assembly and annotation of 12 fungi associated with fruit tree decline syndrome in Ontario, Canada.</title>
        <authorList>
            <person name="Sulman M."/>
            <person name="Ellouze W."/>
            <person name="Ilyukhin E."/>
        </authorList>
    </citation>
    <scope>NUCLEOTIDE SEQUENCE [LARGE SCALE GENOMIC DNA]</scope>
    <source>
        <strain evidence="5 6">M169</strain>
    </source>
</reference>
<keyword evidence="6" id="KW-1185">Reference proteome</keyword>
<evidence type="ECO:0000256" key="2">
    <source>
        <dbReference type="ARBA" id="ARBA00022723"/>
    </source>
</evidence>
<dbReference type="InterPro" id="IPR036396">
    <property type="entry name" value="Cyt_P450_sf"/>
</dbReference>
<dbReference type="InterPro" id="IPR001128">
    <property type="entry name" value="Cyt_P450"/>
</dbReference>
<dbReference type="PANTHER" id="PTHR46300">
    <property type="entry name" value="P450, PUTATIVE (EUROFUNG)-RELATED-RELATED"/>
    <property type="match status" value="1"/>
</dbReference>
<keyword evidence="4" id="KW-0408">Iron</keyword>
<gene>
    <name evidence="5" type="ORF">SLS63_004293</name>
</gene>
<keyword evidence="2" id="KW-0479">Metal-binding</keyword>
<proteinExistence type="inferred from homology"/>
<organism evidence="5 6">
    <name type="scientific">Diaporthe eres</name>
    <name type="common">Phomopsis oblonga</name>
    <dbReference type="NCBI Taxonomy" id="83184"/>
    <lineage>
        <taxon>Eukaryota</taxon>
        <taxon>Fungi</taxon>
        <taxon>Dikarya</taxon>
        <taxon>Ascomycota</taxon>
        <taxon>Pezizomycotina</taxon>
        <taxon>Sordariomycetes</taxon>
        <taxon>Sordariomycetidae</taxon>
        <taxon>Diaporthales</taxon>
        <taxon>Diaporthaceae</taxon>
        <taxon>Diaporthe</taxon>
        <taxon>Diaporthe eres species complex</taxon>
    </lineage>
</organism>
<protein>
    <recommendedName>
        <fullName evidence="7">Cytochrome P450</fullName>
    </recommendedName>
</protein>
<dbReference type="InterPro" id="IPR050364">
    <property type="entry name" value="Cytochrome_P450_fung"/>
</dbReference>
<dbReference type="EMBL" id="JAKNSF020000015">
    <property type="protein sequence ID" value="KAK7734872.1"/>
    <property type="molecule type" value="Genomic_DNA"/>
</dbReference>
<evidence type="ECO:0000256" key="3">
    <source>
        <dbReference type="ARBA" id="ARBA00023002"/>
    </source>
</evidence>
<dbReference type="Pfam" id="PF00067">
    <property type="entry name" value="p450"/>
    <property type="match status" value="1"/>
</dbReference>
<dbReference type="Proteomes" id="UP001430848">
    <property type="component" value="Unassembled WGS sequence"/>
</dbReference>
<accession>A0ABR1PEE2</accession>
<sequence>MSRVMEYAGFREAALFVIVAVLLTALVKKTNKTDIAKIQNLPEIPGVPLFGSLFLLGRHHARNCARLAKDYGDVFQARLGNRRFIYANSFESVRELWIKNQSALISRPKTWTFHDVVSAPGVFTLGTSPWNDSVKRARKAAATALNRQAVQTYLPIIDLESATSINEVFQNLKLDNNIDPNGYFQRFSLNMSLTLNYGIRLEDTVRAHHLLNEVVTVERELANFRGIAHNWQDYVPLLRLGLGVKKQAIKFRGRRDDYILSFYQQLKERISKATDRPCIAGNVLKDPEAKLSDNELRSICLTMVAAGLDTLPGNINMTIAYLSSEHGQEIQKKLHEELVQAHAGEDPWHACLTEEKSEYMRSFVKEVLRFWSTLNMSFNRESTKPIVYKGATIPAGTPFLMASLPMPINMWAANHDPEHFSRPMDFYPERFMGVDEAGAGTQHYGYGAGTRMCAGVHLANRELYAIFSRLVLAFHILPTDDLKSRPILDTIECNSVPTSMVTQPKPFKVKLVPRSEKQLETWITESLKATENL</sequence>
<evidence type="ECO:0000313" key="6">
    <source>
        <dbReference type="Proteomes" id="UP001430848"/>
    </source>
</evidence>
<dbReference type="PANTHER" id="PTHR46300:SF9">
    <property type="entry name" value="P450, PUTATIVE-RELATED"/>
    <property type="match status" value="1"/>
</dbReference>
<dbReference type="Gene3D" id="1.10.630.10">
    <property type="entry name" value="Cytochrome P450"/>
    <property type="match status" value="1"/>
</dbReference>
<dbReference type="SUPFAM" id="SSF48264">
    <property type="entry name" value="Cytochrome P450"/>
    <property type="match status" value="1"/>
</dbReference>
<name>A0ABR1PEE2_DIAER</name>